<dbReference type="GO" id="GO:0006260">
    <property type="term" value="P:DNA replication"/>
    <property type="evidence" value="ECO:0007669"/>
    <property type="project" value="UniProtKB-KW"/>
</dbReference>
<dbReference type="PIRSF" id="PIRSF000398">
    <property type="entry name" value="M_m6A_EcoRV"/>
    <property type="match status" value="1"/>
</dbReference>
<organism evidence="10 11">
    <name type="scientific">Arsukibacterium tuosuense</name>
    <dbReference type="NCBI Taxonomy" id="1323745"/>
    <lineage>
        <taxon>Bacteria</taxon>
        <taxon>Pseudomonadati</taxon>
        <taxon>Pseudomonadota</taxon>
        <taxon>Gammaproteobacteria</taxon>
        <taxon>Chromatiales</taxon>
        <taxon>Chromatiaceae</taxon>
        <taxon>Arsukibacterium</taxon>
    </lineage>
</organism>
<dbReference type="RefSeq" id="WP_097112493.1">
    <property type="nucleotide sequence ID" value="NZ_OBEB01000007.1"/>
</dbReference>
<evidence type="ECO:0000313" key="11">
    <source>
        <dbReference type="Proteomes" id="UP000219353"/>
    </source>
</evidence>
<dbReference type="Pfam" id="PF02086">
    <property type="entry name" value="MethyltransfD12"/>
    <property type="match status" value="1"/>
</dbReference>
<comment type="similarity">
    <text evidence="1 9">Belongs to the N(4)/N(6)-methyltransferase family.</text>
</comment>
<dbReference type="InterPro" id="IPR012327">
    <property type="entry name" value="MeTrfase_D12"/>
</dbReference>
<dbReference type="AlphaFoldDB" id="A0A285JBY8"/>
<evidence type="ECO:0000256" key="6">
    <source>
        <dbReference type="ARBA" id="ARBA00023125"/>
    </source>
</evidence>
<evidence type="ECO:0000256" key="8">
    <source>
        <dbReference type="PIRSR" id="PIRSR000398-1"/>
    </source>
</evidence>
<sequence>MNVKRNRAFLKWAGGKYSLVPELTKHLPAGPELVEPFVGAGSVFLNTDYPRYVLNDINADLIQLYQIVQHKADTFVADANSLFCASANVRSSYLAFRQQFNSSTDPYQRALLFLYLNRHGYNGLCRYNLSGKFNVPFGSYKKPYFPEAELYYFAEKAQKARFSCSSYQQVFAELTPGAIVYCDPPYVPLSKTASFTSYARQGFNLDDQAQLANLAEQAQQKGHSVLISNHDTTWTRKIYQQAALRSVQVGRSISQNGAGRGKVAELFALYPAINPAPVLPSAKGLRQTTMQQ</sequence>
<dbReference type="PROSITE" id="PS00092">
    <property type="entry name" value="N6_MTASE"/>
    <property type="match status" value="1"/>
</dbReference>
<dbReference type="NCBIfam" id="TIGR00571">
    <property type="entry name" value="dam"/>
    <property type="match status" value="1"/>
</dbReference>
<dbReference type="Gene3D" id="1.10.1020.10">
    <property type="entry name" value="Adenine-specific Methyltransferase, Domain 2"/>
    <property type="match status" value="1"/>
</dbReference>
<feature type="binding site" evidence="8">
    <location>
        <position position="56"/>
    </location>
    <ligand>
        <name>S-adenosyl-L-methionine</name>
        <dbReference type="ChEBI" id="CHEBI:59789"/>
    </ligand>
</feature>
<gene>
    <name evidence="10" type="ORF">SAMN06297280_3303</name>
</gene>
<feature type="binding site" evidence="8">
    <location>
        <position position="16"/>
    </location>
    <ligand>
        <name>S-adenosyl-L-methionine</name>
        <dbReference type="ChEBI" id="CHEBI:59789"/>
    </ligand>
</feature>
<evidence type="ECO:0000256" key="2">
    <source>
        <dbReference type="ARBA" id="ARBA00022603"/>
    </source>
</evidence>
<dbReference type="EC" id="2.1.1.72" evidence="9"/>
<proteinExistence type="inferred from homology"/>
<keyword evidence="11" id="KW-1185">Reference proteome</keyword>
<dbReference type="GO" id="GO:0009007">
    <property type="term" value="F:site-specific DNA-methyltransferase (adenine-specific) activity"/>
    <property type="evidence" value="ECO:0007669"/>
    <property type="project" value="UniProtKB-UniRule"/>
</dbReference>
<dbReference type="SUPFAM" id="SSF53335">
    <property type="entry name" value="S-adenosyl-L-methionine-dependent methyltransferases"/>
    <property type="match status" value="1"/>
</dbReference>
<keyword evidence="5" id="KW-0235">DNA replication</keyword>
<evidence type="ECO:0000256" key="7">
    <source>
        <dbReference type="ARBA" id="ARBA00047942"/>
    </source>
</evidence>
<name>A0A285JBY8_9GAMM</name>
<evidence type="ECO:0000256" key="3">
    <source>
        <dbReference type="ARBA" id="ARBA00022679"/>
    </source>
</evidence>
<dbReference type="GO" id="GO:0006298">
    <property type="term" value="P:mismatch repair"/>
    <property type="evidence" value="ECO:0007669"/>
    <property type="project" value="TreeGrafter"/>
</dbReference>
<feature type="binding site" evidence="8">
    <location>
        <position position="12"/>
    </location>
    <ligand>
        <name>S-adenosyl-L-methionine</name>
        <dbReference type="ChEBI" id="CHEBI:59789"/>
    </ligand>
</feature>
<dbReference type="GO" id="GO:0043565">
    <property type="term" value="F:sequence-specific DNA binding"/>
    <property type="evidence" value="ECO:0007669"/>
    <property type="project" value="TreeGrafter"/>
</dbReference>
<evidence type="ECO:0000256" key="4">
    <source>
        <dbReference type="ARBA" id="ARBA00022691"/>
    </source>
</evidence>
<dbReference type="GO" id="GO:0032259">
    <property type="term" value="P:methylation"/>
    <property type="evidence" value="ECO:0007669"/>
    <property type="project" value="UniProtKB-KW"/>
</dbReference>
<dbReference type="Gene3D" id="3.40.50.150">
    <property type="entry name" value="Vaccinia Virus protein VP39"/>
    <property type="match status" value="1"/>
</dbReference>
<dbReference type="PANTHER" id="PTHR30481">
    <property type="entry name" value="DNA ADENINE METHYLASE"/>
    <property type="match status" value="1"/>
</dbReference>
<dbReference type="GO" id="GO:1904047">
    <property type="term" value="F:S-adenosyl-L-methionine binding"/>
    <property type="evidence" value="ECO:0007669"/>
    <property type="project" value="TreeGrafter"/>
</dbReference>
<dbReference type="InterPro" id="IPR029063">
    <property type="entry name" value="SAM-dependent_MTases_sf"/>
</dbReference>
<dbReference type="PRINTS" id="PR00505">
    <property type="entry name" value="D12N6MTFRASE"/>
</dbReference>
<dbReference type="Proteomes" id="UP000219353">
    <property type="component" value="Unassembled WGS sequence"/>
</dbReference>
<evidence type="ECO:0000256" key="5">
    <source>
        <dbReference type="ARBA" id="ARBA00022705"/>
    </source>
</evidence>
<dbReference type="InterPro" id="IPR012263">
    <property type="entry name" value="M_m6A_EcoRV"/>
</dbReference>
<keyword evidence="6" id="KW-0238">DNA-binding</keyword>
<dbReference type="InterPro" id="IPR023095">
    <property type="entry name" value="Ade_MeTrfase_dom_2"/>
</dbReference>
<keyword evidence="3 9" id="KW-0808">Transferase</keyword>
<accession>A0A285JBY8</accession>
<dbReference type="EMBL" id="OBEB01000007">
    <property type="protein sequence ID" value="SNY57755.1"/>
    <property type="molecule type" value="Genomic_DNA"/>
</dbReference>
<dbReference type="InterPro" id="IPR002052">
    <property type="entry name" value="DNA_methylase_N6_adenine_CS"/>
</dbReference>
<dbReference type="FunFam" id="1.10.1020.10:FF:000001">
    <property type="entry name" value="Site-specific DNA-methyltransferase (adenine-specific)"/>
    <property type="match status" value="1"/>
</dbReference>
<protein>
    <recommendedName>
        <fullName evidence="9">Site-specific DNA-methyltransferase (adenine-specific)</fullName>
        <ecNumber evidence="9">2.1.1.72</ecNumber>
    </recommendedName>
</protein>
<evidence type="ECO:0000313" key="10">
    <source>
        <dbReference type="EMBL" id="SNY57755.1"/>
    </source>
</evidence>
<feature type="binding site" evidence="8">
    <location>
        <position position="183"/>
    </location>
    <ligand>
        <name>S-adenosyl-L-methionine</name>
        <dbReference type="ChEBI" id="CHEBI:59789"/>
    </ligand>
</feature>
<dbReference type="PANTHER" id="PTHR30481:SF3">
    <property type="entry name" value="DNA ADENINE METHYLASE"/>
    <property type="match status" value="1"/>
</dbReference>
<comment type="catalytic activity">
    <reaction evidence="7 9">
        <text>a 2'-deoxyadenosine in DNA + S-adenosyl-L-methionine = an N(6)-methyl-2'-deoxyadenosine in DNA + S-adenosyl-L-homocysteine + H(+)</text>
        <dbReference type="Rhea" id="RHEA:15197"/>
        <dbReference type="Rhea" id="RHEA-COMP:12418"/>
        <dbReference type="Rhea" id="RHEA-COMP:12419"/>
        <dbReference type="ChEBI" id="CHEBI:15378"/>
        <dbReference type="ChEBI" id="CHEBI:57856"/>
        <dbReference type="ChEBI" id="CHEBI:59789"/>
        <dbReference type="ChEBI" id="CHEBI:90615"/>
        <dbReference type="ChEBI" id="CHEBI:90616"/>
        <dbReference type="EC" id="2.1.1.72"/>
    </reaction>
</comment>
<dbReference type="GO" id="GO:0009307">
    <property type="term" value="P:DNA restriction-modification system"/>
    <property type="evidence" value="ECO:0007669"/>
    <property type="project" value="InterPro"/>
</dbReference>
<keyword evidence="4 9" id="KW-0949">S-adenosyl-L-methionine</keyword>
<evidence type="ECO:0000256" key="1">
    <source>
        <dbReference type="ARBA" id="ARBA00006594"/>
    </source>
</evidence>
<keyword evidence="2 9" id="KW-0489">Methyltransferase</keyword>
<reference evidence="11" key="1">
    <citation type="submission" date="2017-09" db="EMBL/GenBank/DDBJ databases">
        <authorList>
            <person name="Varghese N."/>
            <person name="Submissions S."/>
        </authorList>
    </citation>
    <scope>NUCLEOTIDE SEQUENCE [LARGE SCALE GENOMIC DNA]</scope>
    <source>
        <strain evidence="11">CGMCC 1.12461</strain>
    </source>
</reference>
<evidence type="ECO:0000256" key="9">
    <source>
        <dbReference type="RuleBase" id="RU361257"/>
    </source>
</evidence>
<dbReference type="OrthoDB" id="9805629at2"/>